<dbReference type="AlphaFoldDB" id="A0A921HX38"/>
<reference evidence="2" key="2">
    <citation type="submission" date="2021-09" db="EMBL/GenBank/DDBJ databases">
        <authorList>
            <person name="Gilroy R."/>
        </authorList>
    </citation>
    <scope>NUCLEOTIDE SEQUENCE</scope>
    <source>
        <strain evidence="2">CHK55-1828</strain>
    </source>
</reference>
<evidence type="ECO:0000256" key="1">
    <source>
        <dbReference type="SAM" id="SignalP"/>
    </source>
</evidence>
<keyword evidence="2" id="KW-0378">Hydrolase</keyword>
<dbReference type="GO" id="GO:0004180">
    <property type="term" value="F:carboxypeptidase activity"/>
    <property type="evidence" value="ECO:0007669"/>
    <property type="project" value="UniProtKB-KW"/>
</dbReference>
<reference evidence="2" key="1">
    <citation type="journal article" date="2021" name="PeerJ">
        <title>Extensive microbial diversity within the chicken gut microbiome revealed by metagenomics and culture.</title>
        <authorList>
            <person name="Gilroy R."/>
            <person name="Ravi A."/>
            <person name="Getino M."/>
            <person name="Pursley I."/>
            <person name="Horton D.L."/>
            <person name="Alikhan N.F."/>
            <person name="Baker D."/>
            <person name="Gharbi K."/>
            <person name="Hall N."/>
            <person name="Watson M."/>
            <person name="Adriaenssens E.M."/>
            <person name="Foster-Nyarko E."/>
            <person name="Jarju S."/>
            <person name="Secka A."/>
            <person name="Antonio M."/>
            <person name="Oren A."/>
            <person name="Chaudhuri R.R."/>
            <person name="La Ragione R."/>
            <person name="Hildebrand F."/>
            <person name="Pallen M.J."/>
        </authorList>
    </citation>
    <scope>NUCLEOTIDE SEQUENCE</scope>
    <source>
        <strain evidence="2">CHK55-1828</strain>
    </source>
</reference>
<dbReference type="RefSeq" id="WP_276828221.1">
    <property type="nucleotide sequence ID" value="NZ_DYVX01000076.1"/>
</dbReference>
<dbReference type="SUPFAM" id="SSF49464">
    <property type="entry name" value="Carboxypeptidase regulatory domain-like"/>
    <property type="match status" value="1"/>
</dbReference>
<organism evidence="2 3">
    <name type="scientific">Mediterranea massiliensis</name>
    <dbReference type="NCBI Taxonomy" id="1841865"/>
    <lineage>
        <taxon>Bacteria</taxon>
        <taxon>Pseudomonadati</taxon>
        <taxon>Bacteroidota</taxon>
        <taxon>Bacteroidia</taxon>
        <taxon>Bacteroidales</taxon>
        <taxon>Bacteroidaceae</taxon>
        <taxon>Mediterranea</taxon>
    </lineage>
</organism>
<name>A0A921HX38_9BACT</name>
<feature type="chain" id="PRO_5037758367" evidence="1">
    <location>
        <begin position="23"/>
        <end position="846"/>
    </location>
</feature>
<evidence type="ECO:0000313" key="2">
    <source>
        <dbReference type="EMBL" id="HJF92535.1"/>
    </source>
</evidence>
<keyword evidence="2" id="KW-0645">Protease</keyword>
<keyword evidence="2" id="KW-0121">Carboxypeptidase</keyword>
<sequence>MPTRYFLLLLCLGGFLLPSLHAQDVLQGRVTDAETSRPLEAVMVSVLRDSMTIDYTLTDADGRYSLPWRHKGTLQVSASMLGYGRQTRDVGKGGRLDFALRTESIVLREVEIRPGRISSRRDTVRYNLADFITEKDTRVRDVLKRLPGIDVKENGTVTYKGKAIDHFLVEGMDVTGGRYNQVNNNLDARAVKSAELMENYQSVRALKGKIDSEQVALNLRLDEKARDQWFPYLQAGGGLTQDADGHPAPLWEGTLSALQLGRGRQSIFALKTNNTGRDLSDEQALLTTNIPEAASLPSLLDLPAFSAPLDTRRTLFNETWTTNSNRMYRRDDERTLRVQADYTHDFVHQERGNRQTYYQAEDTVNLSEEADYRLRTDALHAALAYEDNTPTYYLTERLELDAARNRSHASRLGQGIETSTLQARNYLNYLKSQGERTWELTSDVQMSLLPSALTLATERDDYTQRSLHTRHTASYLRKRNGFSRRLEAGFTAEWARYRLESPAAVRPYDASHLGADLTPQLQWERGRLFASVQVPVEWAHYLGARRSFLLYHPTLYLRYRHNYHWKFSLYGGLDRQAGQALDLCPYLRRTDYRTLTSTAGLMPLSTTATGQLYAEYKNTVNEFFATLTLTYSHGRHATLDEQYLSEDTLSLTRRALKNRTDTWTLRTSLSKGVFDWRLKASLDLQLTRHYGHQLTRTTVSPALLQDYRYDLLTAEPKLNWSPLPWLEADYHATLSCSATRIGSGTHLPPLLNVTQRLRLVLTIGQVDVQLSGEHYRNALSDGTHLNVLLADASLTWKHDRWQVDACLNNLFNKHTYAYTTYTATQSRTDWLRIRPRELSVKVGYQF</sequence>
<proteinExistence type="predicted"/>
<feature type="signal peptide" evidence="1">
    <location>
        <begin position="1"/>
        <end position="22"/>
    </location>
</feature>
<gene>
    <name evidence="2" type="ORF">K8W02_09160</name>
</gene>
<dbReference type="EMBL" id="DYVX01000076">
    <property type="protein sequence ID" value="HJF92535.1"/>
    <property type="molecule type" value="Genomic_DNA"/>
</dbReference>
<evidence type="ECO:0000313" key="3">
    <source>
        <dbReference type="Proteomes" id="UP000717835"/>
    </source>
</evidence>
<keyword evidence="1" id="KW-0732">Signal</keyword>
<accession>A0A921HX38</accession>
<comment type="caution">
    <text evidence="2">The sequence shown here is derived from an EMBL/GenBank/DDBJ whole genome shotgun (WGS) entry which is preliminary data.</text>
</comment>
<dbReference type="Pfam" id="PF13620">
    <property type="entry name" value="CarboxypepD_reg"/>
    <property type="match status" value="1"/>
</dbReference>
<dbReference type="Gene3D" id="2.60.40.1120">
    <property type="entry name" value="Carboxypeptidase-like, regulatory domain"/>
    <property type="match status" value="1"/>
</dbReference>
<protein>
    <submittedName>
        <fullName evidence="2">Carboxypeptidase-like regulatory domain-containing protein</fullName>
    </submittedName>
</protein>
<dbReference type="SUPFAM" id="SSF56935">
    <property type="entry name" value="Porins"/>
    <property type="match status" value="1"/>
</dbReference>
<dbReference type="Proteomes" id="UP000717835">
    <property type="component" value="Unassembled WGS sequence"/>
</dbReference>
<dbReference type="InterPro" id="IPR008969">
    <property type="entry name" value="CarboxyPept-like_regulatory"/>
</dbReference>